<dbReference type="PANTHER" id="PTHR33164:SF99">
    <property type="entry name" value="MARR FAMILY REGULATORY PROTEIN"/>
    <property type="match status" value="1"/>
</dbReference>
<organism evidence="2 3">
    <name type="scientific">Couchioplanes caeruleus subsp. caeruleus</name>
    <dbReference type="NCBI Taxonomy" id="56427"/>
    <lineage>
        <taxon>Bacteria</taxon>
        <taxon>Bacillati</taxon>
        <taxon>Actinomycetota</taxon>
        <taxon>Actinomycetes</taxon>
        <taxon>Micromonosporales</taxon>
        <taxon>Micromonosporaceae</taxon>
        <taxon>Couchioplanes</taxon>
    </lineage>
</organism>
<protein>
    <submittedName>
        <fullName evidence="2">MarR family transcriptional regulator</fullName>
    </submittedName>
</protein>
<dbReference type="AlphaFoldDB" id="A0A1K0G3X1"/>
<dbReference type="PANTHER" id="PTHR33164">
    <property type="entry name" value="TRANSCRIPTIONAL REGULATOR, MARR FAMILY"/>
    <property type="match status" value="1"/>
</dbReference>
<dbReference type="InterPro" id="IPR036390">
    <property type="entry name" value="WH_DNA-bd_sf"/>
</dbReference>
<evidence type="ECO:0000313" key="2">
    <source>
        <dbReference type="EMBL" id="OJF11994.1"/>
    </source>
</evidence>
<name>A0A1K0G3X1_9ACTN</name>
<dbReference type="GO" id="GO:0003700">
    <property type="term" value="F:DNA-binding transcription factor activity"/>
    <property type="evidence" value="ECO:0007669"/>
    <property type="project" value="InterPro"/>
</dbReference>
<dbReference type="Proteomes" id="UP000182486">
    <property type="component" value="Unassembled WGS sequence"/>
</dbReference>
<evidence type="ECO:0000313" key="3">
    <source>
        <dbReference type="Proteomes" id="UP000182486"/>
    </source>
</evidence>
<gene>
    <name evidence="2" type="ORF">BG844_23130</name>
</gene>
<dbReference type="InterPro" id="IPR000835">
    <property type="entry name" value="HTH_MarR-typ"/>
</dbReference>
<dbReference type="SMART" id="SM00347">
    <property type="entry name" value="HTH_MARR"/>
    <property type="match status" value="1"/>
</dbReference>
<reference evidence="2 3" key="1">
    <citation type="submission" date="2016-09" db="EMBL/GenBank/DDBJ databases">
        <title>Couchioplanes caeruleus draft genome sequence.</title>
        <authorList>
            <person name="Sheehan J."/>
            <person name="Caffrey P."/>
        </authorList>
    </citation>
    <scope>NUCLEOTIDE SEQUENCE [LARGE SCALE GENOMIC DNA]</scope>
    <source>
        <strain evidence="2 3">DSM 43634</strain>
    </source>
</reference>
<dbReference type="PROSITE" id="PS50995">
    <property type="entry name" value="HTH_MARR_2"/>
    <property type="match status" value="1"/>
</dbReference>
<accession>A0A1K0G3X1</accession>
<keyword evidence="3" id="KW-1185">Reference proteome</keyword>
<sequence length="135" mass="14958">MRALGRLMLVLPRMLDADLEREQRMSLSEYAVLRHLSESPGRILRMSELAAAADMSLSGMTRLAAKLESQGHLRRIRCESDGRGQNAVLTEAGLARLREAWPSHLTSVRRHIFAHLGDLDLNLLAAALEGMTGDD</sequence>
<dbReference type="InterPro" id="IPR036388">
    <property type="entry name" value="WH-like_DNA-bd_sf"/>
</dbReference>
<dbReference type="EMBL" id="MEIA01000252">
    <property type="protein sequence ID" value="OJF11994.1"/>
    <property type="molecule type" value="Genomic_DNA"/>
</dbReference>
<proteinExistence type="predicted"/>
<dbReference type="Gene3D" id="1.10.10.10">
    <property type="entry name" value="Winged helix-like DNA-binding domain superfamily/Winged helix DNA-binding domain"/>
    <property type="match status" value="1"/>
</dbReference>
<dbReference type="GO" id="GO:0006950">
    <property type="term" value="P:response to stress"/>
    <property type="evidence" value="ECO:0007669"/>
    <property type="project" value="TreeGrafter"/>
</dbReference>
<dbReference type="InterPro" id="IPR039422">
    <property type="entry name" value="MarR/SlyA-like"/>
</dbReference>
<comment type="caution">
    <text evidence="2">The sequence shown here is derived from an EMBL/GenBank/DDBJ whole genome shotgun (WGS) entry which is preliminary data.</text>
</comment>
<feature type="domain" description="HTH marR-type" evidence="1">
    <location>
        <begin position="1"/>
        <end position="133"/>
    </location>
</feature>
<evidence type="ECO:0000259" key="1">
    <source>
        <dbReference type="PROSITE" id="PS50995"/>
    </source>
</evidence>
<dbReference type="Pfam" id="PF12802">
    <property type="entry name" value="MarR_2"/>
    <property type="match status" value="1"/>
</dbReference>
<dbReference type="SUPFAM" id="SSF46785">
    <property type="entry name" value="Winged helix' DNA-binding domain"/>
    <property type="match status" value="1"/>
</dbReference>